<comment type="pathway">
    <text evidence="7">Protein modification; lipoprotein biosynthesis (diacylglyceryl transfer).</text>
</comment>
<accession>A0A291LW88</accession>
<name>A0A291LW88_9RHOB</name>
<feature type="transmembrane region" description="Helical" evidence="7">
    <location>
        <begin position="69"/>
        <end position="89"/>
    </location>
</feature>
<feature type="transmembrane region" description="Helical" evidence="7">
    <location>
        <begin position="109"/>
        <end position="127"/>
    </location>
</feature>
<dbReference type="Pfam" id="PF01790">
    <property type="entry name" value="LGT"/>
    <property type="match status" value="1"/>
</dbReference>
<dbReference type="InterPro" id="IPR001640">
    <property type="entry name" value="Lgt"/>
</dbReference>
<evidence type="ECO:0000256" key="2">
    <source>
        <dbReference type="ARBA" id="ARBA00022475"/>
    </source>
</evidence>
<feature type="binding site" evidence="7">
    <location>
        <position position="152"/>
    </location>
    <ligand>
        <name>a 1,2-diacyl-sn-glycero-3-phospho-(1'-sn-glycerol)</name>
        <dbReference type="ChEBI" id="CHEBI:64716"/>
    </ligand>
</feature>
<comment type="similarity">
    <text evidence="1 7">Belongs to the Lgt family.</text>
</comment>
<evidence type="ECO:0000256" key="4">
    <source>
        <dbReference type="ARBA" id="ARBA00022692"/>
    </source>
</evidence>
<dbReference type="RefSeq" id="WP_088662436.1">
    <property type="nucleotide sequence ID" value="NZ_CP021404.1"/>
</dbReference>
<comment type="subcellular location">
    <subcellularLocation>
        <location evidence="7">Cell membrane</location>
        <topology evidence="7">Multi-pass membrane protein</topology>
    </subcellularLocation>
</comment>
<sequence>MQAMITFPEINPEIFSLALGGFEFALRWYALAYIAGILAGWWIAVVLNRNPALWHRGVAPMTRSQVDDLVTWVILGIVLGGRLGFVLFYRPGYYLENPGAILQLWQGGMSFHGGLLGVVISVGIFSIRQSLPKLSMTDVLALCVPPGLFFGRLANFINGELWGRPTDVPWGMKFPTLCTSPIAQGCEVPGAWFYYGNELTRHPSQLYEAVLEGLVLGGVLLWLAYRRGALKQPGLIAGVFFAGYGAARFVVEHFRQADAQFMSPDNPLGFVIGSGQVGITMGQLLSLPMIALGLVLIWVSRRQRDRREVTEGSRA</sequence>
<dbReference type="UniPathway" id="UPA00664"/>
<dbReference type="PANTHER" id="PTHR30589">
    <property type="entry name" value="PROLIPOPROTEIN DIACYLGLYCERYL TRANSFERASE"/>
    <property type="match status" value="1"/>
</dbReference>
<dbReference type="PROSITE" id="PS01311">
    <property type="entry name" value="LGT"/>
    <property type="match status" value="1"/>
</dbReference>
<dbReference type="EMBL" id="CP021404">
    <property type="protein sequence ID" value="ATI40969.1"/>
    <property type="molecule type" value="Genomic_DNA"/>
</dbReference>
<evidence type="ECO:0000256" key="3">
    <source>
        <dbReference type="ARBA" id="ARBA00022679"/>
    </source>
</evidence>
<dbReference type="KEGG" id="cmag:CBW24_02430"/>
<evidence type="ECO:0000256" key="1">
    <source>
        <dbReference type="ARBA" id="ARBA00007150"/>
    </source>
</evidence>
<feature type="transmembrane region" description="Helical" evidence="7">
    <location>
        <begin position="234"/>
        <end position="251"/>
    </location>
</feature>
<dbReference type="GO" id="GO:0005886">
    <property type="term" value="C:plasma membrane"/>
    <property type="evidence" value="ECO:0007669"/>
    <property type="project" value="UniProtKB-SubCell"/>
</dbReference>
<proteinExistence type="inferred from homology"/>
<keyword evidence="4 7" id="KW-0812">Transmembrane</keyword>
<evidence type="ECO:0000313" key="8">
    <source>
        <dbReference type="EMBL" id="ATI40969.1"/>
    </source>
</evidence>
<reference evidence="8 9" key="1">
    <citation type="submission" date="2017-05" db="EMBL/GenBank/DDBJ databases">
        <title>Comparative genomic and metabolic analysis of manganese-oxidizing mechanisms in Celeribater manganoxidans DY25T: its adaption to the environment of polymetallic nodule.</title>
        <authorList>
            <person name="Wang X."/>
        </authorList>
    </citation>
    <scope>NUCLEOTIDE SEQUENCE [LARGE SCALE GENOMIC DNA]</scope>
    <source>
        <strain evidence="8 9">DY25</strain>
    </source>
</reference>
<keyword evidence="6 7" id="KW-0472">Membrane</keyword>
<evidence type="ECO:0000256" key="5">
    <source>
        <dbReference type="ARBA" id="ARBA00022989"/>
    </source>
</evidence>
<organism evidence="8 9">
    <name type="scientific">Pacificitalea manganoxidans</name>
    <dbReference type="NCBI Taxonomy" id="1411902"/>
    <lineage>
        <taxon>Bacteria</taxon>
        <taxon>Pseudomonadati</taxon>
        <taxon>Pseudomonadota</taxon>
        <taxon>Alphaproteobacteria</taxon>
        <taxon>Rhodobacterales</taxon>
        <taxon>Paracoccaceae</taxon>
        <taxon>Pacificitalea</taxon>
    </lineage>
</organism>
<feature type="transmembrane region" description="Helical" evidence="7">
    <location>
        <begin position="28"/>
        <end position="48"/>
    </location>
</feature>
<dbReference type="EC" id="2.5.1.145" evidence="7"/>
<keyword evidence="3 7" id="KW-0808">Transferase</keyword>
<dbReference type="GO" id="GO:0008961">
    <property type="term" value="F:phosphatidylglycerol-prolipoprotein diacylglyceryl transferase activity"/>
    <property type="evidence" value="ECO:0007669"/>
    <property type="project" value="UniProtKB-UniRule"/>
</dbReference>
<dbReference type="AlphaFoldDB" id="A0A291LW88"/>
<comment type="function">
    <text evidence="7">Catalyzes the transfer of the diacylglyceryl group from phosphatidylglycerol to the sulfhydryl group of the N-terminal cysteine of a prolipoprotein, the first step in the formation of mature lipoproteins.</text>
</comment>
<keyword evidence="8" id="KW-0449">Lipoprotein</keyword>
<evidence type="ECO:0000313" key="9">
    <source>
        <dbReference type="Proteomes" id="UP000219050"/>
    </source>
</evidence>
<comment type="catalytic activity">
    <reaction evidence="7">
        <text>L-cysteinyl-[prolipoprotein] + a 1,2-diacyl-sn-glycero-3-phospho-(1'-sn-glycerol) = an S-1,2-diacyl-sn-glyceryl-L-cysteinyl-[prolipoprotein] + sn-glycerol 1-phosphate + H(+)</text>
        <dbReference type="Rhea" id="RHEA:56712"/>
        <dbReference type="Rhea" id="RHEA-COMP:14679"/>
        <dbReference type="Rhea" id="RHEA-COMP:14680"/>
        <dbReference type="ChEBI" id="CHEBI:15378"/>
        <dbReference type="ChEBI" id="CHEBI:29950"/>
        <dbReference type="ChEBI" id="CHEBI:57685"/>
        <dbReference type="ChEBI" id="CHEBI:64716"/>
        <dbReference type="ChEBI" id="CHEBI:140658"/>
        <dbReference type="EC" id="2.5.1.145"/>
    </reaction>
</comment>
<dbReference type="OrthoDB" id="871140at2"/>
<protein>
    <recommendedName>
        <fullName evidence="7">Phosphatidylglycerol--prolipoprotein diacylglyceryl transferase</fullName>
        <ecNumber evidence="7">2.5.1.145</ecNumber>
    </recommendedName>
</protein>
<keyword evidence="2 7" id="KW-1003">Cell membrane</keyword>
<keyword evidence="5 7" id="KW-1133">Transmembrane helix</keyword>
<gene>
    <name evidence="7" type="primary">lgt</name>
    <name evidence="8" type="ORF">CBW24_02430</name>
</gene>
<keyword evidence="9" id="KW-1185">Reference proteome</keyword>
<evidence type="ECO:0000256" key="7">
    <source>
        <dbReference type="HAMAP-Rule" id="MF_01147"/>
    </source>
</evidence>
<dbReference type="GO" id="GO:0042158">
    <property type="term" value="P:lipoprotein biosynthetic process"/>
    <property type="evidence" value="ECO:0007669"/>
    <property type="project" value="UniProtKB-UniRule"/>
</dbReference>
<dbReference type="NCBIfam" id="TIGR00544">
    <property type="entry name" value="lgt"/>
    <property type="match status" value="1"/>
</dbReference>
<dbReference type="HAMAP" id="MF_01147">
    <property type="entry name" value="Lgt"/>
    <property type="match status" value="1"/>
</dbReference>
<dbReference type="PANTHER" id="PTHR30589:SF0">
    <property type="entry name" value="PHOSPHATIDYLGLYCEROL--PROLIPOPROTEIN DIACYLGLYCERYL TRANSFERASE"/>
    <property type="match status" value="1"/>
</dbReference>
<dbReference type="Proteomes" id="UP000219050">
    <property type="component" value="Chromosome"/>
</dbReference>
<feature type="transmembrane region" description="Helical" evidence="7">
    <location>
        <begin position="271"/>
        <end position="299"/>
    </location>
</feature>
<evidence type="ECO:0000256" key="6">
    <source>
        <dbReference type="ARBA" id="ARBA00023136"/>
    </source>
</evidence>